<evidence type="ECO:0000313" key="8">
    <source>
        <dbReference type="EMBL" id="ACL15453.1"/>
    </source>
</evidence>
<evidence type="ECO:0000313" key="9">
    <source>
        <dbReference type="Proteomes" id="UP000002457"/>
    </source>
</evidence>
<evidence type="ECO:0000256" key="1">
    <source>
        <dbReference type="ARBA" id="ARBA00004141"/>
    </source>
</evidence>
<keyword evidence="3 6" id="KW-0812">Transmembrane</keyword>
<dbReference type="CDD" id="cd17321">
    <property type="entry name" value="MFS_MMR_MDR_like"/>
    <property type="match status" value="1"/>
</dbReference>
<feature type="transmembrane region" description="Helical" evidence="6">
    <location>
        <begin position="333"/>
        <end position="351"/>
    </location>
</feature>
<dbReference type="InterPro" id="IPR005829">
    <property type="entry name" value="Sugar_transporter_CS"/>
</dbReference>
<dbReference type="KEGG" id="mpl:Mpal_0059"/>
<feature type="transmembrane region" description="Helical" evidence="6">
    <location>
        <begin position="267"/>
        <end position="292"/>
    </location>
</feature>
<evidence type="ECO:0000259" key="7">
    <source>
        <dbReference type="PROSITE" id="PS50850"/>
    </source>
</evidence>
<feature type="transmembrane region" description="Helical" evidence="6">
    <location>
        <begin position="441"/>
        <end position="462"/>
    </location>
</feature>
<dbReference type="InterPro" id="IPR011701">
    <property type="entry name" value="MFS"/>
</dbReference>
<keyword evidence="4 6" id="KW-1133">Transmembrane helix</keyword>
<feature type="transmembrane region" description="Helical" evidence="6">
    <location>
        <begin position="304"/>
        <end position="321"/>
    </location>
</feature>
<dbReference type="eggNOG" id="arCOG00143">
    <property type="taxonomic scope" value="Archaea"/>
</dbReference>
<name>B8GIA2_METPE</name>
<dbReference type="PANTHER" id="PTHR42718">
    <property type="entry name" value="MAJOR FACILITATOR SUPERFAMILY MULTIDRUG TRANSPORTER MFSC"/>
    <property type="match status" value="1"/>
</dbReference>
<feature type="transmembrane region" description="Helical" evidence="6">
    <location>
        <begin position="166"/>
        <end position="187"/>
    </location>
</feature>
<proteinExistence type="predicted"/>
<feature type="transmembrane region" description="Helical" evidence="6">
    <location>
        <begin position="12"/>
        <end position="36"/>
    </location>
</feature>
<evidence type="ECO:0000256" key="5">
    <source>
        <dbReference type="ARBA" id="ARBA00023136"/>
    </source>
</evidence>
<evidence type="ECO:0000256" key="4">
    <source>
        <dbReference type="ARBA" id="ARBA00022989"/>
    </source>
</evidence>
<feature type="transmembrane region" description="Helical" evidence="6">
    <location>
        <begin position="80"/>
        <end position="103"/>
    </location>
</feature>
<dbReference type="PROSITE" id="PS00216">
    <property type="entry name" value="SUGAR_TRANSPORT_1"/>
    <property type="match status" value="1"/>
</dbReference>
<dbReference type="InterPro" id="IPR036259">
    <property type="entry name" value="MFS_trans_sf"/>
</dbReference>
<dbReference type="RefSeq" id="WP_012616772.1">
    <property type="nucleotide sequence ID" value="NC_011832.1"/>
</dbReference>
<comment type="subcellular location">
    <subcellularLocation>
        <location evidence="1">Membrane</location>
        <topology evidence="1">Multi-pass membrane protein</topology>
    </subcellularLocation>
</comment>
<dbReference type="GO" id="GO:0022857">
    <property type="term" value="F:transmembrane transporter activity"/>
    <property type="evidence" value="ECO:0007669"/>
    <property type="project" value="InterPro"/>
</dbReference>
<evidence type="ECO:0000256" key="2">
    <source>
        <dbReference type="ARBA" id="ARBA00022448"/>
    </source>
</evidence>
<feature type="transmembrane region" description="Helical" evidence="6">
    <location>
        <begin position="401"/>
        <end position="429"/>
    </location>
</feature>
<dbReference type="InterPro" id="IPR020846">
    <property type="entry name" value="MFS_dom"/>
</dbReference>
<dbReference type="PANTHER" id="PTHR42718:SF9">
    <property type="entry name" value="MAJOR FACILITATOR SUPERFAMILY MULTIDRUG TRANSPORTER MFSC"/>
    <property type="match status" value="1"/>
</dbReference>
<feature type="transmembrane region" description="Helical" evidence="6">
    <location>
        <begin position="199"/>
        <end position="218"/>
    </location>
</feature>
<keyword evidence="5 6" id="KW-0472">Membrane</keyword>
<protein>
    <submittedName>
        <fullName evidence="8">Major facilitator superfamily MFS_1</fullName>
    </submittedName>
</protein>
<organism evidence="8 9">
    <name type="scientific">Methanosphaerula palustris (strain ATCC BAA-1556 / DSM 19958 / E1-9c)</name>
    <dbReference type="NCBI Taxonomy" id="521011"/>
    <lineage>
        <taxon>Archaea</taxon>
        <taxon>Methanobacteriati</taxon>
        <taxon>Methanobacteriota</taxon>
        <taxon>Stenosarchaea group</taxon>
        <taxon>Methanomicrobia</taxon>
        <taxon>Methanomicrobiales</taxon>
        <taxon>Methanoregulaceae</taxon>
        <taxon>Methanosphaerula</taxon>
    </lineage>
</organism>
<dbReference type="Gene3D" id="1.20.1250.20">
    <property type="entry name" value="MFS general substrate transporter like domains"/>
    <property type="match status" value="2"/>
</dbReference>
<dbReference type="SUPFAM" id="SSF103473">
    <property type="entry name" value="MFS general substrate transporter"/>
    <property type="match status" value="1"/>
</dbReference>
<dbReference type="OrthoDB" id="117970at2157"/>
<accession>B8GIA2</accession>
<keyword evidence="9" id="KW-1185">Reference proteome</keyword>
<keyword evidence="2" id="KW-0813">Transport</keyword>
<feature type="transmembrane region" description="Helical" evidence="6">
    <location>
        <begin position="230"/>
        <end position="247"/>
    </location>
</feature>
<feature type="transmembrane region" description="Helical" evidence="6">
    <location>
        <begin position="137"/>
        <end position="160"/>
    </location>
</feature>
<feature type="transmembrane region" description="Helical" evidence="6">
    <location>
        <begin position="48"/>
        <end position="68"/>
    </location>
</feature>
<dbReference type="EMBL" id="CP001338">
    <property type="protein sequence ID" value="ACL15453.1"/>
    <property type="molecule type" value="Genomic_DNA"/>
</dbReference>
<dbReference type="GO" id="GO:0016020">
    <property type="term" value="C:membrane"/>
    <property type="evidence" value="ECO:0007669"/>
    <property type="project" value="UniProtKB-SubCell"/>
</dbReference>
<feature type="domain" description="Major facilitator superfamily (MFS) profile" evidence="7">
    <location>
        <begin position="14"/>
        <end position="467"/>
    </location>
</feature>
<feature type="transmembrane region" description="Helical" evidence="6">
    <location>
        <begin position="357"/>
        <end position="380"/>
    </location>
</feature>
<dbReference type="Pfam" id="PF07690">
    <property type="entry name" value="MFS_1"/>
    <property type="match status" value="1"/>
</dbReference>
<dbReference type="Proteomes" id="UP000002457">
    <property type="component" value="Chromosome"/>
</dbReference>
<reference evidence="8 9" key="1">
    <citation type="journal article" date="2015" name="Genome Announc.">
        <title>Complete Genome Sequence of Methanosphaerula palustris E1-9CT, a Hydrogenotrophic Methanogen Isolated from a Minerotrophic Fen Peatland.</title>
        <authorList>
            <person name="Cadillo-Quiroz H."/>
            <person name="Browne P."/>
            <person name="Kyrpides N."/>
            <person name="Woyke T."/>
            <person name="Goodwin L."/>
            <person name="Detter C."/>
            <person name="Yavitt J.B."/>
            <person name="Zinder S.H."/>
        </authorList>
    </citation>
    <scope>NUCLEOTIDE SEQUENCE [LARGE SCALE GENOMIC DNA]</scope>
    <source>
        <strain evidence="9">ATCC BAA-1556 / DSM 19958 / E1-9c</strain>
    </source>
</reference>
<evidence type="ECO:0000256" key="3">
    <source>
        <dbReference type="ARBA" id="ARBA00022692"/>
    </source>
</evidence>
<evidence type="ECO:0000256" key="6">
    <source>
        <dbReference type="SAM" id="Phobius"/>
    </source>
</evidence>
<dbReference type="GeneID" id="7272228"/>
<sequence length="478" mass="51105">MSRIITDPLYQKLLLIAATIGMLLDGLDGSIVNVVLPQISESFGTDTGTVSWVVITYLLMMAGLILVFGKVAERGLLRKIFLGGLLIFTLGSAVCGLSPDFGILLVSRIFQGIGAAMIAASAPLLCVTYLPKTMLGMALGAMTMASSIGFAAGPAIGGFLTHYLSWHWVFLINIPIGLLALPFALHVIPEDNTRKKQPFDLFGAVALFGMMGFGVYTLERIPHLGITDQQIQICTVLCLVCTIAFLLRELRCTTPLMNIRVFTAWRFTAVFLAFLIMNVIYAGMLYLLPFFLQAGMQFDTAMSGLYLLIPPALTTIIGIPLGRWSDSIGRRPFALAACLVLIAVNGIYLIILPEMGVVPLLAGLILMGLFWGFAGGPVASRVVDHAPPGEEGTGSSLMVTAIYLGSVIGIALYATAFTITTAGGGIVAFSDLDLGTFMHGFHFSTLIGFVLSIATFVFSVIVRERREPAPAVSSSADE</sequence>
<gene>
    <name evidence="8" type="ordered locus">Mpal_0059</name>
</gene>
<dbReference type="PRINTS" id="PR01036">
    <property type="entry name" value="TCRTETB"/>
</dbReference>
<feature type="transmembrane region" description="Helical" evidence="6">
    <location>
        <begin position="109"/>
        <end position="130"/>
    </location>
</feature>
<dbReference type="HOGENOM" id="CLU_000960_28_3_2"/>
<dbReference type="AlphaFoldDB" id="B8GIA2"/>
<dbReference type="PROSITE" id="PS50850">
    <property type="entry name" value="MFS"/>
    <property type="match status" value="1"/>
</dbReference>